<dbReference type="EMBL" id="ADAQ01000008">
    <property type="protein sequence ID" value="EEY73920.1"/>
    <property type="molecule type" value="Genomic_DNA"/>
</dbReference>
<protein>
    <submittedName>
        <fullName evidence="1">Uncharacterized protein</fullName>
    </submittedName>
</protein>
<evidence type="ECO:0000313" key="2">
    <source>
        <dbReference type="Proteomes" id="UP000003604"/>
    </source>
</evidence>
<gene>
    <name evidence="1" type="ORF">VHA_000607</name>
</gene>
<evidence type="ECO:0000313" key="1">
    <source>
        <dbReference type="EMBL" id="EEY73920.1"/>
    </source>
</evidence>
<comment type="caution">
    <text evidence="1">The sequence shown here is derived from an EMBL/GenBank/DDBJ whole genome shotgun (WGS) entry which is preliminary data.</text>
</comment>
<keyword evidence="2" id="KW-1185">Reference proteome</keyword>
<proteinExistence type="predicted"/>
<dbReference type="Proteomes" id="UP000003604">
    <property type="component" value="Unassembled WGS sequence"/>
</dbReference>
<sequence length="37" mass="4423">MLIFCKIFDRFIYQQIALNLRNLKLAADSIYSFLKPD</sequence>
<accession>D0I4E2</accession>
<dbReference type="AlphaFoldDB" id="D0I4E2"/>
<name>D0I4E2_GRIHO</name>
<reference evidence="1 2" key="1">
    <citation type="submission" date="2009-10" db="EMBL/GenBank/DDBJ databases">
        <authorList>
            <consortium name="Los Alamos National Laboratory (LANL)"/>
            <consortium name="National Microbial Pathogen Data Resource (NMPDR)"/>
            <person name="Saunders E.H."/>
            <person name="Munk A.C."/>
            <person name="Tapia R."/>
            <person name="Green L."/>
            <person name="Rogers Y."/>
            <person name="Detter J.C."/>
            <person name="Bruce D."/>
            <person name="Brettin T.S."/>
            <person name="Colwell R.R."/>
            <person name="Huq A."/>
            <person name="Grim C.J."/>
            <person name="Hasan N.A."/>
            <person name="Bartels D."/>
            <person name="Vonstein V."/>
        </authorList>
    </citation>
    <scope>NUCLEOTIDE SEQUENCE [LARGE SCALE GENOMIC DNA]</scope>
    <source>
        <strain evidence="1 2">CIP 101886</strain>
    </source>
</reference>
<organism evidence="1 2">
    <name type="scientific">Grimontia hollisae CIP 101886</name>
    <dbReference type="NCBI Taxonomy" id="675812"/>
    <lineage>
        <taxon>Bacteria</taxon>
        <taxon>Pseudomonadati</taxon>
        <taxon>Pseudomonadota</taxon>
        <taxon>Gammaproteobacteria</taxon>
        <taxon>Vibrionales</taxon>
        <taxon>Vibrionaceae</taxon>
        <taxon>Grimontia</taxon>
    </lineage>
</organism>